<reference evidence="2" key="1">
    <citation type="journal article" date="2014" name="Front. Microbiol.">
        <title>High frequency of phylogenetically diverse reductive dehalogenase-homologous genes in deep subseafloor sedimentary metagenomes.</title>
        <authorList>
            <person name="Kawai M."/>
            <person name="Futagami T."/>
            <person name="Toyoda A."/>
            <person name="Takaki Y."/>
            <person name="Nishi S."/>
            <person name="Hori S."/>
            <person name="Arai W."/>
            <person name="Tsubouchi T."/>
            <person name="Morono Y."/>
            <person name="Uchiyama I."/>
            <person name="Ito T."/>
            <person name="Fujiyama A."/>
            <person name="Inagaki F."/>
            <person name="Takami H."/>
        </authorList>
    </citation>
    <scope>NUCLEOTIDE SEQUENCE</scope>
    <source>
        <strain evidence="2">Expedition CK06-06</strain>
    </source>
</reference>
<protein>
    <recommendedName>
        <fullName evidence="1">Aldehyde dehydrogenase domain-containing protein</fullName>
    </recommendedName>
</protein>
<feature type="domain" description="Aldehyde dehydrogenase" evidence="1">
    <location>
        <begin position="12"/>
        <end position="70"/>
    </location>
</feature>
<dbReference type="GO" id="GO:0016491">
    <property type="term" value="F:oxidoreductase activity"/>
    <property type="evidence" value="ECO:0007669"/>
    <property type="project" value="InterPro"/>
</dbReference>
<dbReference type="SUPFAM" id="SSF53720">
    <property type="entry name" value="ALDH-like"/>
    <property type="match status" value="1"/>
</dbReference>
<dbReference type="Gene3D" id="3.40.605.10">
    <property type="entry name" value="Aldehyde Dehydrogenase, Chain A, domain 1"/>
    <property type="match status" value="1"/>
</dbReference>
<dbReference type="AlphaFoldDB" id="X1PGB4"/>
<proteinExistence type="predicted"/>
<gene>
    <name evidence="2" type="ORF">S06H3_39051</name>
</gene>
<evidence type="ECO:0000313" key="2">
    <source>
        <dbReference type="EMBL" id="GAI41501.1"/>
    </source>
</evidence>
<feature type="non-terminal residue" evidence="2">
    <location>
        <position position="70"/>
    </location>
</feature>
<organism evidence="2">
    <name type="scientific">marine sediment metagenome</name>
    <dbReference type="NCBI Taxonomy" id="412755"/>
    <lineage>
        <taxon>unclassified sequences</taxon>
        <taxon>metagenomes</taxon>
        <taxon>ecological metagenomes</taxon>
    </lineage>
</organism>
<sequence>MYLLGKRIKKEKVVSVINPYNNQVVKKLGLSDNKDVSKAVEIAKTGFNILKNMAAGERAKILERTAEIIK</sequence>
<dbReference type="InterPro" id="IPR015590">
    <property type="entry name" value="Aldehyde_DH_dom"/>
</dbReference>
<dbReference type="InterPro" id="IPR016162">
    <property type="entry name" value="Ald_DH_N"/>
</dbReference>
<dbReference type="Pfam" id="PF00171">
    <property type="entry name" value="Aldedh"/>
    <property type="match status" value="1"/>
</dbReference>
<dbReference type="EMBL" id="BARV01023849">
    <property type="protein sequence ID" value="GAI41501.1"/>
    <property type="molecule type" value="Genomic_DNA"/>
</dbReference>
<name>X1PGB4_9ZZZZ</name>
<evidence type="ECO:0000259" key="1">
    <source>
        <dbReference type="Pfam" id="PF00171"/>
    </source>
</evidence>
<comment type="caution">
    <text evidence="2">The sequence shown here is derived from an EMBL/GenBank/DDBJ whole genome shotgun (WGS) entry which is preliminary data.</text>
</comment>
<accession>X1PGB4</accession>
<dbReference type="InterPro" id="IPR016161">
    <property type="entry name" value="Ald_DH/histidinol_DH"/>
</dbReference>